<keyword evidence="4 5" id="KW-0732">Signal</keyword>
<feature type="chain" id="PRO_5043952660" evidence="5">
    <location>
        <begin position="22"/>
        <end position="468"/>
    </location>
</feature>
<evidence type="ECO:0000313" key="6">
    <source>
        <dbReference type="EMBL" id="XBS53566.1"/>
    </source>
</evidence>
<dbReference type="RefSeq" id="WP_349945643.1">
    <property type="nucleotide sequence ID" value="NZ_CP157940.1"/>
</dbReference>
<dbReference type="InterPro" id="IPR050490">
    <property type="entry name" value="Bact_solute-bd_prot1"/>
</dbReference>
<dbReference type="PROSITE" id="PS51257">
    <property type="entry name" value="PROKAR_LIPOPROTEIN"/>
    <property type="match status" value="1"/>
</dbReference>
<accession>A0AAU7PPN0</accession>
<dbReference type="CDD" id="cd14748">
    <property type="entry name" value="PBP2_UgpB"/>
    <property type="match status" value="1"/>
</dbReference>
<dbReference type="EMBL" id="CP157940">
    <property type="protein sequence ID" value="XBS53566.1"/>
    <property type="molecule type" value="Genomic_DNA"/>
</dbReference>
<comment type="similarity">
    <text evidence="2">Belongs to the bacterial solute-binding protein 1 family.</text>
</comment>
<evidence type="ECO:0000256" key="5">
    <source>
        <dbReference type="SAM" id="SignalP"/>
    </source>
</evidence>
<dbReference type="Gene3D" id="3.40.190.10">
    <property type="entry name" value="Periplasmic binding protein-like II"/>
    <property type="match status" value="2"/>
</dbReference>
<comment type="subcellular location">
    <subcellularLocation>
        <location evidence="1">Cell envelope</location>
    </subcellularLocation>
</comment>
<proteinExistence type="inferred from homology"/>
<evidence type="ECO:0000256" key="1">
    <source>
        <dbReference type="ARBA" id="ARBA00004196"/>
    </source>
</evidence>
<dbReference type="GO" id="GO:0030313">
    <property type="term" value="C:cell envelope"/>
    <property type="evidence" value="ECO:0007669"/>
    <property type="project" value="UniProtKB-SubCell"/>
</dbReference>
<dbReference type="SUPFAM" id="SSF53850">
    <property type="entry name" value="Periplasmic binding protein-like II"/>
    <property type="match status" value="1"/>
</dbReference>
<name>A0AAU7PPN0_9FIRM</name>
<dbReference type="Pfam" id="PF13416">
    <property type="entry name" value="SBP_bac_8"/>
    <property type="match status" value="1"/>
</dbReference>
<gene>
    <name evidence="6" type="ORF">ABFV83_17395</name>
</gene>
<dbReference type="PANTHER" id="PTHR43649">
    <property type="entry name" value="ARABINOSE-BINDING PROTEIN-RELATED"/>
    <property type="match status" value="1"/>
</dbReference>
<sequence>MKRRKKWLAAMMAAVMSMTLAACGGSASTSGGTTAAGSTEAADTKAAADAKAPAEGGKTVITLWHAMGGVNGEATEALVKAFNESQNEIEVKSEYQGTYDDLITKLKAAMQSGNMPDVCQMYDIGTKFMTDSGYAIPVQDMFSTTNFDPSTVMDIITSYYTVDGKQMSMPFNVSTPMLYYNKDVFKAAGLDPDTPPKTFDEVLEFSRKIVESKAAPVGYAQAIYGWFFEQQIAGQGKFYANNENGRKEPATEVDFLNNGSGLKIFETWKKLMDSGYAANYGSTTADTQTAFFSGQTAMIIESTAILKNATASSDFEIGTGYLPKIDAAAADGGVIIGGASLWMMDNKDEAKKNAAWKFIEFTTTPESQSTWSMSTGYFAVNPKAYETPAMKDFIAQNPNFTTAINQLKDTPVSGYTAGVLSGVATESRKLFNEAMEKTYDGTYTPEQAVNFLAEKVNAAIANYNSSTK</sequence>
<keyword evidence="3" id="KW-0813">Transport</keyword>
<evidence type="ECO:0000256" key="2">
    <source>
        <dbReference type="ARBA" id="ARBA00008520"/>
    </source>
</evidence>
<organism evidence="6">
    <name type="scientific">Lacrimispora sp. BS-2</name>
    <dbReference type="NCBI Taxonomy" id="3151850"/>
    <lineage>
        <taxon>Bacteria</taxon>
        <taxon>Bacillati</taxon>
        <taxon>Bacillota</taxon>
        <taxon>Clostridia</taxon>
        <taxon>Lachnospirales</taxon>
        <taxon>Lachnospiraceae</taxon>
        <taxon>Lacrimispora</taxon>
    </lineage>
</organism>
<protein>
    <submittedName>
        <fullName evidence="6">ABC transporter substrate-binding protein</fullName>
    </submittedName>
</protein>
<dbReference type="AlphaFoldDB" id="A0AAU7PPN0"/>
<evidence type="ECO:0000256" key="4">
    <source>
        <dbReference type="ARBA" id="ARBA00022729"/>
    </source>
</evidence>
<dbReference type="PANTHER" id="PTHR43649:SF31">
    <property type="entry name" value="SN-GLYCEROL-3-PHOSPHATE-BINDING PERIPLASMIC PROTEIN UGPB"/>
    <property type="match status" value="1"/>
</dbReference>
<dbReference type="InterPro" id="IPR006059">
    <property type="entry name" value="SBP"/>
</dbReference>
<reference evidence="6" key="1">
    <citation type="submission" date="2024-06" db="EMBL/GenBank/DDBJ databases">
        <title>Lacrimispora cavernae sp. nov., a novel anaerobe isolated from bat guano pile inside a cave.</title>
        <authorList>
            <person name="Miller S.L."/>
            <person name="Lu N."/>
            <person name="King J."/>
            <person name="Sankaranarayanan K."/>
            <person name="Lawson P.A."/>
        </authorList>
    </citation>
    <scope>NUCLEOTIDE SEQUENCE</scope>
    <source>
        <strain evidence="6">BS-2</strain>
    </source>
</reference>
<evidence type="ECO:0000256" key="3">
    <source>
        <dbReference type="ARBA" id="ARBA00022448"/>
    </source>
</evidence>
<feature type="signal peptide" evidence="5">
    <location>
        <begin position="1"/>
        <end position="21"/>
    </location>
</feature>